<proteinExistence type="predicted"/>
<dbReference type="EMBL" id="CP098736">
    <property type="protein sequence ID" value="USE79513.1"/>
    <property type="molecule type" value="Genomic_DNA"/>
</dbReference>
<evidence type="ECO:0000313" key="1">
    <source>
        <dbReference type="EMBL" id="USE79513.1"/>
    </source>
</evidence>
<evidence type="ECO:0000313" key="2">
    <source>
        <dbReference type="Proteomes" id="UP001056648"/>
    </source>
</evidence>
<dbReference type="RefSeq" id="WP_252252970.1">
    <property type="nucleotide sequence ID" value="NZ_CP098736.1"/>
</dbReference>
<accession>A0ABY4VQQ7</accession>
<organism evidence="1 2">
    <name type="scientific">Cupriavidus gilardii</name>
    <dbReference type="NCBI Taxonomy" id="82541"/>
    <lineage>
        <taxon>Bacteria</taxon>
        <taxon>Pseudomonadati</taxon>
        <taxon>Pseudomonadota</taxon>
        <taxon>Betaproteobacteria</taxon>
        <taxon>Burkholderiales</taxon>
        <taxon>Burkholderiaceae</taxon>
        <taxon>Cupriavidus</taxon>
    </lineage>
</organism>
<protein>
    <submittedName>
        <fullName evidence="1">Uncharacterized protein</fullName>
    </submittedName>
</protein>
<sequence>MQTTQDLITIRVTTMPLAKKILAEMGLLIDRVYRAEYEGSVAISARKVGLMGNHEPRWNEAQRMAFCSALGRRRAHRR</sequence>
<keyword evidence="2" id="KW-1185">Reference proteome</keyword>
<name>A0ABY4VQQ7_9BURK</name>
<gene>
    <name evidence="1" type="ORF">NDR89_23260</name>
</gene>
<reference evidence="1" key="1">
    <citation type="submission" date="2022-06" db="EMBL/GenBank/DDBJ databases">
        <title>Complete genome sequence and characterization of Cupriavidus gilardii QJ1 isolated from contaminating cells.</title>
        <authorList>
            <person name="Qi J."/>
        </authorList>
    </citation>
    <scope>NUCLEOTIDE SEQUENCE</scope>
    <source>
        <strain evidence="1">QJ1</strain>
    </source>
</reference>
<dbReference type="Proteomes" id="UP001056648">
    <property type="component" value="Chromosome 2"/>
</dbReference>